<name>A0A1F5YEX8_9BACT</name>
<protein>
    <recommendedName>
        <fullName evidence="2">Glycosyltransferase 2-like domain-containing protein</fullName>
    </recommendedName>
</protein>
<evidence type="ECO:0000259" key="2">
    <source>
        <dbReference type="Pfam" id="PF00535"/>
    </source>
</evidence>
<dbReference type="InterPro" id="IPR029044">
    <property type="entry name" value="Nucleotide-diphossugar_trans"/>
</dbReference>
<evidence type="ECO:0000313" key="3">
    <source>
        <dbReference type="EMBL" id="OGF98602.1"/>
    </source>
</evidence>
<dbReference type="Proteomes" id="UP000176992">
    <property type="component" value="Unassembled WGS sequence"/>
</dbReference>
<reference evidence="3 4" key="1">
    <citation type="journal article" date="2016" name="Nat. Commun.">
        <title>Thousands of microbial genomes shed light on interconnected biogeochemical processes in an aquifer system.</title>
        <authorList>
            <person name="Anantharaman K."/>
            <person name="Brown C.T."/>
            <person name="Hug L.A."/>
            <person name="Sharon I."/>
            <person name="Castelle C.J."/>
            <person name="Probst A.J."/>
            <person name="Thomas B.C."/>
            <person name="Singh A."/>
            <person name="Wilkins M.J."/>
            <person name="Karaoz U."/>
            <person name="Brodie E.L."/>
            <person name="Williams K.H."/>
            <person name="Hubbard S.S."/>
            <person name="Banfield J.F."/>
        </authorList>
    </citation>
    <scope>NUCLEOTIDE SEQUENCE [LARGE SCALE GENOMIC DNA]</scope>
</reference>
<evidence type="ECO:0000256" key="1">
    <source>
        <dbReference type="SAM" id="Phobius"/>
    </source>
</evidence>
<keyword evidence="1" id="KW-0812">Transmembrane</keyword>
<evidence type="ECO:0000313" key="4">
    <source>
        <dbReference type="Proteomes" id="UP000176992"/>
    </source>
</evidence>
<feature type="transmembrane region" description="Helical" evidence="1">
    <location>
        <begin position="220"/>
        <end position="243"/>
    </location>
</feature>
<dbReference type="EMBL" id="MFIV01000076">
    <property type="protein sequence ID" value="OGF98602.1"/>
    <property type="molecule type" value="Genomic_DNA"/>
</dbReference>
<gene>
    <name evidence="3" type="ORF">A2Z86_10140</name>
</gene>
<keyword evidence="1" id="KW-1133">Transmembrane helix</keyword>
<dbReference type="PANTHER" id="PTHR43630">
    <property type="entry name" value="POLY-BETA-1,6-N-ACETYL-D-GLUCOSAMINE SYNTHASE"/>
    <property type="match status" value="1"/>
</dbReference>
<proteinExistence type="predicted"/>
<feature type="domain" description="Glycosyltransferase 2-like" evidence="2">
    <location>
        <begin position="5"/>
        <end position="123"/>
    </location>
</feature>
<dbReference type="CDD" id="cd02511">
    <property type="entry name" value="Beta4Glucosyltransferase"/>
    <property type="match status" value="1"/>
</dbReference>
<dbReference type="SUPFAM" id="SSF53448">
    <property type="entry name" value="Nucleotide-diphospho-sugar transferases"/>
    <property type="match status" value="1"/>
</dbReference>
<dbReference type="InterPro" id="IPR001173">
    <property type="entry name" value="Glyco_trans_2-like"/>
</dbReference>
<keyword evidence="1" id="KW-0472">Membrane</keyword>
<dbReference type="Gene3D" id="3.90.550.10">
    <property type="entry name" value="Spore Coat Polysaccharide Biosynthesis Protein SpsA, Chain A"/>
    <property type="match status" value="1"/>
</dbReference>
<sequence>MLEISAAIITLNAGETIRKTLAALDFTAEIVVVDSGSTDRTLDICREYGARIYSRDWEGFGRQKNWAIEQARCTWVLSLDADEEVSAELAREIRELDEAAPYDGYRLPRLNHYFGRPLYHGGQYPDLQLRLFRKGRGRYNERPVHEAVILEGRAGRLKGNLLHYSYGSIAEYLEKFQRYTRLEAERLHAEGERPGALGCLRRMVLAPCAKFIRRYIFKRGFLDGMPGFLAAALSSFTMIVSYARLWEKYQPGPAGPQRPDR</sequence>
<dbReference type="AlphaFoldDB" id="A0A1F5YEX8"/>
<dbReference type="Pfam" id="PF00535">
    <property type="entry name" value="Glycos_transf_2"/>
    <property type="match status" value="1"/>
</dbReference>
<comment type="caution">
    <text evidence="3">The sequence shown here is derived from an EMBL/GenBank/DDBJ whole genome shotgun (WGS) entry which is preliminary data.</text>
</comment>
<dbReference type="PANTHER" id="PTHR43630:SF2">
    <property type="entry name" value="GLYCOSYLTRANSFERASE"/>
    <property type="match status" value="1"/>
</dbReference>
<organism evidence="3 4">
    <name type="scientific">Candidatus Glassbacteria bacterium GWA2_58_10</name>
    <dbReference type="NCBI Taxonomy" id="1817865"/>
    <lineage>
        <taxon>Bacteria</taxon>
        <taxon>Candidatus Glassiibacteriota</taxon>
    </lineage>
</organism>
<accession>A0A1F5YEX8</accession>